<dbReference type="EMBL" id="CP028942">
    <property type="protein sequence ID" value="QKM63911.1"/>
    <property type="molecule type" value="Genomic_DNA"/>
</dbReference>
<accession>A0A6M9PUC9</accession>
<evidence type="ECO:0000313" key="1">
    <source>
        <dbReference type="EMBL" id="QKM63911.1"/>
    </source>
</evidence>
<sequence length="167" mass="18903">MNFARKPSRKQTAHEWVDYLRESNGLGGILAKTEGLVKLKLTLEQALAKLDLEHLSSKIEPGWSSSKENALFLLVNSASISNRLQQNLPSLINELQILGVHCTAIQVKIKPAPAQWEVKPRESTPERRPAQGFNEIAKKSWEDLLQKLAPDSELRKTVERLLRHKPK</sequence>
<evidence type="ECO:0008006" key="3">
    <source>
        <dbReference type="Google" id="ProtNLM"/>
    </source>
</evidence>
<gene>
    <name evidence="1" type="ORF">DCO17_00910</name>
</gene>
<keyword evidence="2" id="KW-1185">Reference proteome</keyword>
<dbReference type="KEGG" id="ptrp:DCO17_00910"/>
<protein>
    <recommendedName>
        <fullName evidence="3">DUF721 domain-containing protein</fullName>
    </recommendedName>
</protein>
<proteinExistence type="predicted"/>
<name>A0A6M9PUC9_9BURK</name>
<organism evidence="1 2">
    <name type="scientific">Polynucleobacter tropicus</name>
    <dbReference type="NCBI Taxonomy" id="1743174"/>
    <lineage>
        <taxon>Bacteria</taxon>
        <taxon>Pseudomonadati</taxon>
        <taxon>Pseudomonadota</taxon>
        <taxon>Betaproteobacteria</taxon>
        <taxon>Burkholderiales</taxon>
        <taxon>Burkholderiaceae</taxon>
        <taxon>Polynucleobacter</taxon>
    </lineage>
</organism>
<dbReference type="Proteomes" id="UP000503312">
    <property type="component" value="Chromosome"/>
</dbReference>
<reference evidence="1 2" key="1">
    <citation type="submission" date="2018-04" db="EMBL/GenBank/DDBJ databases">
        <title>Polynucleobacter sp. UH21B genome.</title>
        <authorList>
            <person name="Hahn M.W."/>
        </authorList>
    </citation>
    <scope>NUCLEOTIDE SEQUENCE [LARGE SCALE GENOMIC DNA]</scope>
    <source>
        <strain evidence="1 2">MWH-UH21B</strain>
    </source>
</reference>
<dbReference type="RefSeq" id="WP_173954955.1">
    <property type="nucleotide sequence ID" value="NZ_CP028942.1"/>
</dbReference>
<evidence type="ECO:0000313" key="2">
    <source>
        <dbReference type="Proteomes" id="UP000503312"/>
    </source>
</evidence>
<dbReference type="AlphaFoldDB" id="A0A6M9PUC9"/>